<dbReference type="Proteomes" id="UP001181693">
    <property type="component" value="Unassembled WGS sequence"/>
</dbReference>
<dbReference type="EMBL" id="DYDO01000008">
    <property type="protein sequence ID" value="DBA20137.1"/>
    <property type="molecule type" value="Genomic_DNA"/>
</dbReference>
<sequence>MAAHYLIARSGNEKCALLIIDKITDKNLINSANTSLQMPLHLAKQNGLKTVVEKLISKGALDENGLTPVLASASNTDVAECLPLSLAPTMSFSLFCTMTSLNPVYNKRTIAITCIPIRIQLHYFSLMVDFT</sequence>
<gene>
    <name evidence="1" type="ORF">GDO54_015862</name>
</gene>
<dbReference type="InterPro" id="IPR036770">
    <property type="entry name" value="Ankyrin_rpt-contain_sf"/>
</dbReference>
<evidence type="ECO:0000313" key="2">
    <source>
        <dbReference type="Proteomes" id="UP001181693"/>
    </source>
</evidence>
<dbReference type="SUPFAM" id="SSF48403">
    <property type="entry name" value="Ankyrin repeat"/>
    <property type="match status" value="1"/>
</dbReference>
<organism evidence="1 2">
    <name type="scientific">Pyxicephalus adspersus</name>
    <name type="common">African bullfrog</name>
    <dbReference type="NCBI Taxonomy" id="30357"/>
    <lineage>
        <taxon>Eukaryota</taxon>
        <taxon>Metazoa</taxon>
        <taxon>Chordata</taxon>
        <taxon>Craniata</taxon>
        <taxon>Vertebrata</taxon>
        <taxon>Euteleostomi</taxon>
        <taxon>Amphibia</taxon>
        <taxon>Batrachia</taxon>
        <taxon>Anura</taxon>
        <taxon>Neobatrachia</taxon>
        <taxon>Ranoidea</taxon>
        <taxon>Pyxicephalidae</taxon>
        <taxon>Pyxicephalinae</taxon>
        <taxon>Pyxicephalus</taxon>
    </lineage>
</organism>
<reference evidence="1" key="1">
    <citation type="thesis" date="2020" institute="ProQuest LLC" country="789 East Eisenhower Parkway, Ann Arbor, MI, USA">
        <title>Comparative Genomics and Chromosome Evolution.</title>
        <authorList>
            <person name="Mudd A.B."/>
        </authorList>
    </citation>
    <scope>NUCLEOTIDE SEQUENCE</scope>
    <source>
        <strain evidence="1">1538</strain>
        <tissue evidence="1">Blood</tissue>
    </source>
</reference>
<dbReference type="AlphaFoldDB" id="A0AAV3AAJ3"/>
<name>A0AAV3AAJ3_PYXAD</name>
<dbReference type="Gene3D" id="1.25.40.20">
    <property type="entry name" value="Ankyrin repeat-containing domain"/>
    <property type="match status" value="1"/>
</dbReference>
<proteinExistence type="predicted"/>
<keyword evidence="2" id="KW-1185">Reference proteome</keyword>
<comment type="caution">
    <text evidence="1">The sequence shown here is derived from an EMBL/GenBank/DDBJ whole genome shotgun (WGS) entry which is preliminary data.</text>
</comment>
<accession>A0AAV3AAJ3</accession>
<evidence type="ECO:0000313" key="1">
    <source>
        <dbReference type="EMBL" id="DBA20137.1"/>
    </source>
</evidence>
<protein>
    <submittedName>
        <fullName evidence="1">Uncharacterized protein</fullName>
    </submittedName>
</protein>